<gene>
    <name evidence="2" type="ORF">JZ751_018094</name>
</gene>
<evidence type="ECO:0000256" key="1">
    <source>
        <dbReference type="SAM" id="MobiDB-lite"/>
    </source>
</evidence>
<dbReference type="AlphaFoldDB" id="A0A8T2PQ45"/>
<sequence length="151" mass="16171">VQLDEARRELQELRANLRVAQKEKEAFSEAPLNNNSRPSSPSPSSEDDKPPPPSADQPVTYSLCDSTEVPFPISLSSSVDTSLGRVVVSQPAPLSAPQRTGSNTPMHSLESEGEEQKTSQSGSISCGEESALKLPDHTGSILSELTDSPLW</sequence>
<accession>A0A8T2PQ45</accession>
<organism evidence="2 3">
    <name type="scientific">Albula glossodonta</name>
    <name type="common">roundjaw bonefish</name>
    <dbReference type="NCBI Taxonomy" id="121402"/>
    <lineage>
        <taxon>Eukaryota</taxon>
        <taxon>Metazoa</taxon>
        <taxon>Chordata</taxon>
        <taxon>Craniata</taxon>
        <taxon>Vertebrata</taxon>
        <taxon>Euteleostomi</taxon>
        <taxon>Actinopterygii</taxon>
        <taxon>Neopterygii</taxon>
        <taxon>Teleostei</taxon>
        <taxon>Albuliformes</taxon>
        <taxon>Albulidae</taxon>
        <taxon>Albula</taxon>
    </lineage>
</organism>
<feature type="region of interest" description="Disordered" evidence="1">
    <location>
        <begin position="90"/>
        <end position="151"/>
    </location>
</feature>
<feature type="region of interest" description="Disordered" evidence="1">
    <location>
        <begin position="21"/>
        <end position="65"/>
    </location>
</feature>
<reference evidence="2" key="1">
    <citation type="thesis" date="2021" institute="BYU ScholarsArchive" country="Provo, UT, USA">
        <title>Applications of and Algorithms for Genome Assembly and Genomic Analyses with an Emphasis on Marine Teleosts.</title>
        <authorList>
            <person name="Pickett B.D."/>
        </authorList>
    </citation>
    <scope>NUCLEOTIDE SEQUENCE</scope>
    <source>
        <strain evidence="2">HI-2016</strain>
    </source>
</reference>
<evidence type="ECO:0000313" key="3">
    <source>
        <dbReference type="Proteomes" id="UP000824540"/>
    </source>
</evidence>
<dbReference type="EMBL" id="JAFBMS010000004">
    <property type="protein sequence ID" value="KAG9353492.1"/>
    <property type="molecule type" value="Genomic_DNA"/>
</dbReference>
<feature type="compositionally biased region" description="Polar residues" evidence="1">
    <location>
        <begin position="140"/>
        <end position="151"/>
    </location>
</feature>
<keyword evidence="3" id="KW-1185">Reference proteome</keyword>
<feature type="non-terminal residue" evidence="2">
    <location>
        <position position="1"/>
    </location>
</feature>
<dbReference type="Proteomes" id="UP000824540">
    <property type="component" value="Unassembled WGS sequence"/>
</dbReference>
<feature type="compositionally biased region" description="Polar residues" evidence="1">
    <location>
        <begin position="97"/>
        <end position="106"/>
    </location>
</feature>
<proteinExistence type="predicted"/>
<protein>
    <submittedName>
        <fullName evidence="2">Uncharacterized protein</fullName>
    </submittedName>
</protein>
<name>A0A8T2PQ45_9TELE</name>
<comment type="caution">
    <text evidence="2">The sequence shown here is derived from an EMBL/GenBank/DDBJ whole genome shotgun (WGS) entry which is preliminary data.</text>
</comment>
<evidence type="ECO:0000313" key="2">
    <source>
        <dbReference type="EMBL" id="KAG9353492.1"/>
    </source>
</evidence>